<dbReference type="GO" id="GO:0005576">
    <property type="term" value="C:extracellular region"/>
    <property type="evidence" value="ECO:0007669"/>
    <property type="project" value="UniProtKB-SubCell"/>
</dbReference>
<gene>
    <name evidence="5" type="ORF">UT28_C0001G0022</name>
</gene>
<dbReference type="Proteomes" id="UP000035648">
    <property type="component" value="Chromosome"/>
</dbReference>
<feature type="transmembrane region" description="Helical" evidence="3">
    <location>
        <begin position="6"/>
        <end position="27"/>
    </location>
</feature>
<reference evidence="5 6" key="1">
    <citation type="journal article" date="2015" name="Nature">
        <title>rRNA introns, odd ribosomes, and small enigmatic genomes across a large radiation of phyla.</title>
        <authorList>
            <person name="Brown C.T."/>
            <person name="Hug L.A."/>
            <person name="Thomas B.C."/>
            <person name="Sharon I."/>
            <person name="Castelle C.J."/>
            <person name="Singh A."/>
            <person name="Wilkins M.J."/>
            <person name="Williams K.H."/>
            <person name="Banfield J.F."/>
        </authorList>
    </citation>
    <scope>NUCLEOTIDE SEQUENCE [LARGE SCALE GENOMIC DNA]</scope>
</reference>
<evidence type="ECO:0000256" key="1">
    <source>
        <dbReference type="ARBA" id="ARBA00004613"/>
    </source>
</evidence>
<keyword evidence="3" id="KW-0812">Transmembrane</keyword>
<feature type="domain" description="NodB homology" evidence="4">
    <location>
        <begin position="125"/>
        <end position="280"/>
    </location>
</feature>
<keyword evidence="2" id="KW-0732">Signal</keyword>
<dbReference type="PATRIC" id="fig|1618337.4.peg.22"/>
<dbReference type="PANTHER" id="PTHR34216">
    <property type="match status" value="1"/>
</dbReference>
<keyword evidence="3" id="KW-1133">Transmembrane helix</keyword>
<evidence type="ECO:0000256" key="2">
    <source>
        <dbReference type="ARBA" id="ARBA00022729"/>
    </source>
</evidence>
<protein>
    <submittedName>
        <fullName evidence="5">Polysaccharide deacetylase</fullName>
    </submittedName>
</protein>
<dbReference type="Gene3D" id="3.20.20.370">
    <property type="entry name" value="Glycoside hydrolase/deacetylase"/>
    <property type="match status" value="1"/>
</dbReference>
<evidence type="ECO:0000259" key="4">
    <source>
        <dbReference type="PROSITE" id="PS51677"/>
    </source>
</evidence>
<proteinExistence type="predicted"/>
<dbReference type="AlphaFoldDB" id="A0A0G4B1K8"/>
<dbReference type="PANTHER" id="PTHR34216:SF3">
    <property type="entry name" value="POLY-BETA-1,6-N-ACETYL-D-GLUCOSAMINE N-DEACETYLASE"/>
    <property type="match status" value="1"/>
</dbReference>
<dbReference type="EMBL" id="CP011213">
    <property type="protein sequence ID" value="AKM81841.1"/>
    <property type="molecule type" value="Genomic_DNA"/>
</dbReference>
<evidence type="ECO:0000313" key="5">
    <source>
        <dbReference type="EMBL" id="AKM81841.1"/>
    </source>
</evidence>
<evidence type="ECO:0000313" key="6">
    <source>
        <dbReference type="Proteomes" id="UP000035648"/>
    </source>
</evidence>
<sequence length="280" mass="31364">MKKDEILIYLLVGLIVIFLISLGYFTWQKRNVKTVAANTSAVVKPIDILPEVGKTTKYDVPVLMYHYVRIAPEGDTLGKNLSVTPQNFVDQMAWLKQNNYATIKVSDLADPNKKEISKIIAENKKPIAVTFDDGYEDAYIAAYPALQKEGFIGTFYIIRDFIGRPGYMNQNQINELDFIGNEIGSHTLSHLDLSKNSEEVQQKQIEDSKQSAMSFCYPSGKYNETTVNLVKEAGYTTAVTTKSGIVNQDSNLLELKRVRVNDGNAESLRLAIEKAYSNGN</sequence>
<dbReference type="STRING" id="1618337.UT28_C0001G0022"/>
<organism evidence="5 6">
    <name type="scientific">Berkelbacteria bacterium GW2011_GWE1_39_12</name>
    <dbReference type="NCBI Taxonomy" id="1618337"/>
    <lineage>
        <taxon>Bacteria</taxon>
        <taxon>Candidatus Berkelbacteria</taxon>
    </lineage>
</organism>
<dbReference type="KEGG" id="bbgw:UT28_C0001G0022"/>
<dbReference type="InterPro" id="IPR011330">
    <property type="entry name" value="Glyco_hydro/deAcase_b/a-brl"/>
</dbReference>
<comment type="subcellular location">
    <subcellularLocation>
        <location evidence="1">Secreted</location>
    </subcellularLocation>
</comment>
<dbReference type="PROSITE" id="PS51677">
    <property type="entry name" value="NODB"/>
    <property type="match status" value="1"/>
</dbReference>
<dbReference type="GO" id="GO:0016810">
    <property type="term" value="F:hydrolase activity, acting on carbon-nitrogen (but not peptide) bonds"/>
    <property type="evidence" value="ECO:0007669"/>
    <property type="project" value="InterPro"/>
</dbReference>
<dbReference type="CDD" id="cd10918">
    <property type="entry name" value="CE4_NodB_like_5s_6s"/>
    <property type="match status" value="1"/>
</dbReference>
<dbReference type="Pfam" id="PF01522">
    <property type="entry name" value="Polysacc_deac_1"/>
    <property type="match status" value="1"/>
</dbReference>
<keyword evidence="3" id="KW-0472">Membrane</keyword>
<dbReference type="InterPro" id="IPR002509">
    <property type="entry name" value="NODB_dom"/>
</dbReference>
<dbReference type="InterPro" id="IPR051398">
    <property type="entry name" value="Polysacch_Deacetylase"/>
</dbReference>
<dbReference type="SUPFAM" id="SSF88713">
    <property type="entry name" value="Glycoside hydrolase/deacetylase"/>
    <property type="match status" value="1"/>
</dbReference>
<accession>A0A0G4B1K8</accession>
<evidence type="ECO:0000256" key="3">
    <source>
        <dbReference type="SAM" id="Phobius"/>
    </source>
</evidence>
<name>A0A0G4B1K8_9BACT</name>
<dbReference type="GO" id="GO:0005975">
    <property type="term" value="P:carbohydrate metabolic process"/>
    <property type="evidence" value="ECO:0007669"/>
    <property type="project" value="InterPro"/>
</dbReference>